<dbReference type="EMBL" id="GGFM01010278">
    <property type="protein sequence ID" value="MBW31029.1"/>
    <property type="molecule type" value="Transcribed_RNA"/>
</dbReference>
<evidence type="ECO:0000313" key="1">
    <source>
        <dbReference type="EMBL" id="MBW31029.1"/>
    </source>
</evidence>
<reference evidence="1" key="1">
    <citation type="submission" date="2018-01" db="EMBL/GenBank/DDBJ databases">
        <title>An insight into the sialome of Amazonian anophelines.</title>
        <authorList>
            <person name="Ribeiro J.M."/>
            <person name="Scarpassa V."/>
            <person name="Calvo E."/>
        </authorList>
    </citation>
    <scope>NUCLEOTIDE SEQUENCE</scope>
    <source>
        <tissue evidence="1">Salivary glands</tissue>
    </source>
</reference>
<protein>
    <submittedName>
        <fullName evidence="1">Putative secreted peptide</fullName>
    </submittedName>
</protein>
<dbReference type="AlphaFoldDB" id="A0A2M3ZR66"/>
<organism evidence="1">
    <name type="scientific">Anopheles braziliensis</name>
    <dbReference type="NCBI Taxonomy" id="58242"/>
    <lineage>
        <taxon>Eukaryota</taxon>
        <taxon>Metazoa</taxon>
        <taxon>Ecdysozoa</taxon>
        <taxon>Arthropoda</taxon>
        <taxon>Hexapoda</taxon>
        <taxon>Insecta</taxon>
        <taxon>Pterygota</taxon>
        <taxon>Neoptera</taxon>
        <taxon>Endopterygota</taxon>
        <taxon>Diptera</taxon>
        <taxon>Nematocera</taxon>
        <taxon>Culicoidea</taxon>
        <taxon>Culicidae</taxon>
        <taxon>Anophelinae</taxon>
        <taxon>Anopheles</taxon>
    </lineage>
</organism>
<accession>A0A2M3ZR66</accession>
<name>A0A2M3ZR66_9DIPT</name>
<sequence>MVVLFISTVQTPFLQSLPTRLCGWGLWAGPSTVTQDTTTTARPRYPCTRIVGKVLLSAVVLTPGIEPADRPSHR</sequence>
<proteinExistence type="predicted"/>